<dbReference type="GO" id="GO:0016791">
    <property type="term" value="F:phosphatase activity"/>
    <property type="evidence" value="ECO:0007669"/>
    <property type="project" value="UniProtKB-ARBA"/>
</dbReference>
<name>A0A517Y0Y0_9BACT</name>
<evidence type="ECO:0000313" key="3">
    <source>
        <dbReference type="EMBL" id="QDU23419.1"/>
    </source>
</evidence>
<accession>A0A517Y0Y0</accession>
<evidence type="ECO:0000313" key="4">
    <source>
        <dbReference type="Proteomes" id="UP000319576"/>
    </source>
</evidence>
<keyword evidence="4" id="KW-1185">Reference proteome</keyword>
<evidence type="ECO:0000259" key="2">
    <source>
        <dbReference type="Pfam" id="PF22784"/>
    </source>
</evidence>
<dbReference type="Pfam" id="PF22784">
    <property type="entry name" value="PTP-SAK"/>
    <property type="match status" value="1"/>
</dbReference>
<protein>
    <recommendedName>
        <fullName evidence="2">Swiss Army Knife protein DSP-PTPase phosphatase domain-containing protein</fullName>
    </recommendedName>
</protein>
<evidence type="ECO:0000256" key="1">
    <source>
        <dbReference type="ARBA" id="ARBA00022801"/>
    </source>
</evidence>
<reference evidence="3 4" key="1">
    <citation type="submission" date="2019-02" db="EMBL/GenBank/DDBJ databases">
        <title>Deep-cultivation of Planctomycetes and their phenomic and genomic characterization uncovers novel biology.</title>
        <authorList>
            <person name="Wiegand S."/>
            <person name="Jogler M."/>
            <person name="Boedeker C."/>
            <person name="Pinto D."/>
            <person name="Vollmers J."/>
            <person name="Rivas-Marin E."/>
            <person name="Kohn T."/>
            <person name="Peeters S.H."/>
            <person name="Heuer A."/>
            <person name="Rast P."/>
            <person name="Oberbeckmann S."/>
            <person name="Bunk B."/>
            <person name="Jeske O."/>
            <person name="Meyerdierks A."/>
            <person name="Storesund J.E."/>
            <person name="Kallscheuer N."/>
            <person name="Luecker S."/>
            <person name="Lage O.M."/>
            <person name="Pohl T."/>
            <person name="Merkel B.J."/>
            <person name="Hornburger P."/>
            <person name="Mueller R.-W."/>
            <person name="Bruemmer F."/>
            <person name="Labrenz M."/>
            <person name="Spormann A.M."/>
            <person name="Op den Camp H."/>
            <person name="Overmann J."/>
            <person name="Amann R."/>
            <person name="Jetten M.S.M."/>
            <person name="Mascher T."/>
            <person name="Medema M.H."/>
            <person name="Devos D.P."/>
            <person name="Kaster A.-K."/>
            <person name="Ovreas L."/>
            <person name="Rohde M."/>
            <person name="Galperin M.Y."/>
            <person name="Jogler C."/>
        </authorList>
    </citation>
    <scope>NUCLEOTIDE SEQUENCE [LARGE SCALE GENOMIC DNA]</scope>
    <source>
        <strain evidence="3 4">ETA_A1</strain>
    </source>
</reference>
<dbReference type="Proteomes" id="UP000319576">
    <property type="component" value="Chromosome"/>
</dbReference>
<sequence length="165" mass="17791">MIYRITEALSVGRFPPADWTAPLLARGVTHVVNVSGRPSEVAAGDGAFREVAWFPLDDSRRIPTSTALHVLDELHRMATQPGAHVYVHCGGGCYRGPTALWLYLVACGADPDAVREEVVARAPDASPGPPSMVGPDLILEVQRHGRTHFLPHPRPEVLALVPVPT</sequence>
<dbReference type="AlphaFoldDB" id="A0A517Y0Y0"/>
<dbReference type="RefSeq" id="WP_202920428.1">
    <property type="nucleotide sequence ID" value="NZ_CP036273.1"/>
</dbReference>
<dbReference type="EMBL" id="CP036273">
    <property type="protein sequence ID" value="QDU23419.1"/>
    <property type="molecule type" value="Genomic_DNA"/>
</dbReference>
<organism evidence="3 4">
    <name type="scientific">Urbifossiella limnaea</name>
    <dbReference type="NCBI Taxonomy" id="2528023"/>
    <lineage>
        <taxon>Bacteria</taxon>
        <taxon>Pseudomonadati</taxon>
        <taxon>Planctomycetota</taxon>
        <taxon>Planctomycetia</taxon>
        <taxon>Gemmatales</taxon>
        <taxon>Gemmataceae</taxon>
        <taxon>Urbifossiella</taxon>
    </lineage>
</organism>
<feature type="domain" description="Swiss Army Knife protein DSP-PTPase phosphatase" evidence="2">
    <location>
        <begin position="23"/>
        <end position="116"/>
    </location>
</feature>
<dbReference type="Gene3D" id="3.90.190.10">
    <property type="entry name" value="Protein tyrosine phosphatase superfamily"/>
    <property type="match status" value="1"/>
</dbReference>
<dbReference type="SUPFAM" id="SSF52799">
    <property type="entry name" value="(Phosphotyrosine protein) phosphatases II"/>
    <property type="match status" value="1"/>
</dbReference>
<dbReference type="InterPro" id="IPR057023">
    <property type="entry name" value="PTP-SAK"/>
</dbReference>
<dbReference type="KEGG" id="uli:ETAA1_54190"/>
<keyword evidence="1" id="KW-0378">Hydrolase</keyword>
<gene>
    <name evidence="3" type="ORF">ETAA1_54190</name>
</gene>
<dbReference type="InterPro" id="IPR029021">
    <property type="entry name" value="Prot-tyrosine_phosphatase-like"/>
</dbReference>
<proteinExistence type="predicted"/>